<dbReference type="InterPro" id="IPR011006">
    <property type="entry name" value="CheY-like_superfamily"/>
</dbReference>
<organism evidence="6 7">
    <name type="scientific">Hydrogenovibrio marinus</name>
    <dbReference type="NCBI Taxonomy" id="28885"/>
    <lineage>
        <taxon>Bacteria</taxon>
        <taxon>Pseudomonadati</taxon>
        <taxon>Pseudomonadota</taxon>
        <taxon>Gammaproteobacteria</taxon>
        <taxon>Thiotrichales</taxon>
        <taxon>Piscirickettsiaceae</taxon>
        <taxon>Hydrogenovibrio</taxon>
    </lineage>
</organism>
<dbReference type="PRINTS" id="PR00038">
    <property type="entry name" value="HTHLUXR"/>
</dbReference>
<evidence type="ECO:0000256" key="2">
    <source>
        <dbReference type="ARBA" id="ARBA00023125"/>
    </source>
</evidence>
<dbReference type="STRING" id="28885.EI16_05690"/>
<evidence type="ECO:0008006" key="8">
    <source>
        <dbReference type="Google" id="ProtNLM"/>
    </source>
</evidence>
<keyword evidence="7" id="KW-1185">Reference proteome</keyword>
<gene>
    <name evidence="6" type="ORF">EI16_05690</name>
</gene>
<dbReference type="GO" id="GO:0000160">
    <property type="term" value="P:phosphorelay signal transduction system"/>
    <property type="evidence" value="ECO:0007669"/>
    <property type="project" value="InterPro"/>
</dbReference>
<proteinExistence type="predicted"/>
<dbReference type="PANTHER" id="PTHR43214:SF43">
    <property type="entry name" value="TWO-COMPONENT RESPONSE REGULATOR"/>
    <property type="match status" value="1"/>
</dbReference>
<dbReference type="RefSeq" id="WP_029910605.1">
    <property type="nucleotide sequence ID" value="NZ_AP020335.1"/>
</dbReference>
<evidence type="ECO:0000259" key="5">
    <source>
        <dbReference type="PROSITE" id="PS50110"/>
    </source>
</evidence>
<feature type="domain" description="HTH luxR-type" evidence="4">
    <location>
        <begin position="142"/>
        <end position="207"/>
    </location>
</feature>
<evidence type="ECO:0000256" key="1">
    <source>
        <dbReference type="ARBA" id="ARBA00022553"/>
    </source>
</evidence>
<dbReference type="Pfam" id="PF00196">
    <property type="entry name" value="GerE"/>
    <property type="match status" value="1"/>
</dbReference>
<dbReference type="PROSITE" id="PS50043">
    <property type="entry name" value="HTH_LUXR_2"/>
    <property type="match status" value="1"/>
</dbReference>
<evidence type="ECO:0000259" key="4">
    <source>
        <dbReference type="PROSITE" id="PS50043"/>
    </source>
</evidence>
<dbReference type="SMART" id="SM00448">
    <property type="entry name" value="REC"/>
    <property type="match status" value="1"/>
</dbReference>
<dbReference type="SUPFAM" id="SSF46894">
    <property type="entry name" value="C-terminal effector domain of the bipartite response regulators"/>
    <property type="match status" value="1"/>
</dbReference>
<dbReference type="CDD" id="cd17535">
    <property type="entry name" value="REC_NarL-like"/>
    <property type="match status" value="1"/>
</dbReference>
<dbReference type="InterPro" id="IPR016032">
    <property type="entry name" value="Sig_transdc_resp-reg_C-effctor"/>
</dbReference>
<dbReference type="GO" id="GO:0006355">
    <property type="term" value="P:regulation of DNA-templated transcription"/>
    <property type="evidence" value="ECO:0007669"/>
    <property type="project" value="InterPro"/>
</dbReference>
<keyword evidence="1 3" id="KW-0597">Phosphoprotein</keyword>
<dbReference type="InterPro" id="IPR039420">
    <property type="entry name" value="WalR-like"/>
</dbReference>
<dbReference type="InterPro" id="IPR058245">
    <property type="entry name" value="NreC/VraR/RcsB-like_REC"/>
</dbReference>
<dbReference type="Proteomes" id="UP000027341">
    <property type="component" value="Unassembled WGS sequence"/>
</dbReference>
<dbReference type="AlphaFoldDB" id="A0A066ZZK6"/>
<name>A0A066ZZK6_HYDMR</name>
<dbReference type="EMBL" id="JMIU01000001">
    <property type="protein sequence ID" value="KDN95786.1"/>
    <property type="molecule type" value="Genomic_DNA"/>
</dbReference>
<feature type="domain" description="Response regulatory" evidence="5">
    <location>
        <begin position="6"/>
        <end position="121"/>
    </location>
</feature>
<dbReference type="InterPro" id="IPR000792">
    <property type="entry name" value="Tscrpt_reg_LuxR_C"/>
</dbReference>
<dbReference type="InterPro" id="IPR001789">
    <property type="entry name" value="Sig_transdc_resp-reg_receiver"/>
</dbReference>
<evidence type="ECO:0000313" key="7">
    <source>
        <dbReference type="Proteomes" id="UP000027341"/>
    </source>
</evidence>
<dbReference type="CDD" id="cd06170">
    <property type="entry name" value="LuxR_C_like"/>
    <property type="match status" value="1"/>
</dbReference>
<dbReference type="Gene3D" id="3.40.50.2300">
    <property type="match status" value="1"/>
</dbReference>
<dbReference type="PANTHER" id="PTHR43214">
    <property type="entry name" value="TWO-COMPONENT RESPONSE REGULATOR"/>
    <property type="match status" value="1"/>
</dbReference>
<dbReference type="SUPFAM" id="SSF52172">
    <property type="entry name" value="CheY-like"/>
    <property type="match status" value="1"/>
</dbReference>
<evidence type="ECO:0000313" key="6">
    <source>
        <dbReference type="EMBL" id="KDN95786.1"/>
    </source>
</evidence>
<dbReference type="Pfam" id="PF00072">
    <property type="entry name" value="Response_reg"/>
    <property type="match status" value="1"/>
</dbReference>
<reference evidence="6 7" key="1">
    <citation type="submission" date="2014-04" db="EMBL/GenBank/DDBJ databases">
        <title>Draft genome sequence of Hydrogenovibrio marinus MH-110, a model organism for aerobic H2 metabolism.</title>
        <authorList>
            <person name="Cha H.J."/>
            <person name="Jo B.H."/>
            <person name="Hwang B.H."/>
        </authorList>
    </citation>
    <scope>NUCLEOTIDE SEQUENCE [LARGE SCALE GENOMIC DNA]</scope>
    <source>
        <strain evidence="6 7">MH-110</strain>
    </source>
</reference>
<accession>A0A066ZZK6</accession>
<dbReference type="SMART" id="SM00421">
    <property type="entry name" value="HTH_LUXR"/>
    <property type="match status" value="1"/>
</dbReference>
<protein>
    <recommendedName>
        <fullName evidence="8">LuxR family transcriptional regulator</fullName>
    </recommendedName>
</protein>
<dbReference type="PROSITE" id="PS50110">
    <property type="entry name" value="RESPONSE_REGULATORY"/>
    <property type="match status" value="1"/>
</dbReference>
<dbReference type="GO" id="GO:0003677">
    <property type="term" value="F:DNA binding"/>
    <property type="evidence" value="ECO:0007669"/>
    <property type="project" value="UniProtKB-KW"/>
</dbReference>
<sequence length="209" mass="23684">MPMFKKVLVLEDRQEHFEFLRQALERICSDVEILSAKNIQEARQKLSKDIELYILDLELPDGAGIELIPSIRGLRSSAKVMVFTVFDEDDTFFKAMRMGIDGYVLKTEPQQGLVDAINDVYKGMAALSPALARKLMNFHAASFEELPKLSDKETAVLKLIAQGHTMKSAAEHLNRSIDTVKFHVKEIYRKTGAQNRSELLRLAREMGIS</sequence>
<comment type="caution">
    <text evidence="6">The sequence shown here is derived from an EMBL/GenBank/DDBJ whole genome shotgun (WGS) entry which is preliminary data.</text>
</comment>
<keyword evidence="2" id="KW-0238">DNA-binding</keyword>
<feature type="modified residue" description="4-aspartylphosphate" evidence="3">
    <location>
        <position position="56"/>
    </location>
</feature>
<evidence type="ECO:0000256" key="3">
    <source>
        <dbReference type="PROSITE-ProRule" id="PRU00169"/>
    </source>
</evidence>